<gene>
    <name evidence="1" type="ORF">PDJAM_G00038590</name>
</gene>
<evidence type="ECO:0000313" key="1">
    <source>
        <dbReference type="EMBL" id="MCJ8738681.1"/>
    </source>
</evidence>
<evidence type="ECO:0000313" key="2">
    <source>
        <dbReference type="Proteomes" id="UP000830395"/>
    </source>
</evidence>
<sequence>MACGRFVLLGKVERALKTDWLTCLQGAWKATAGRSYINSFVLAHDISVCRALAAALKEGALNKISLFFVSLSGVIRRKFGIFHPVLARHRLQVIILV</sequence>
<keyword evidence="2" id="KW-1185">Reference proteome</keyword>
<protein>
    <submittedName>
        <fullName evidence="1">Uncharacterized protein</fullName>
    </submittedName>
</protein>
<comment type="caution">
    <text evidence="1">The sequence shown here is derived from an EMBL/GenBank/DDBJ whole genome shotgun (WGS) entry which is preliminary data.</text>
</comment>
<dbReference type="Proteomes" id="UP000830395">
    <property type="component" value="Chromosome 12"/>
</dbReference>
<accession>A0ACC5YSF7</accession>
<dbReference type="EMBL" id="CM040986">
    <property type="protein sequence ID" value="MCJ8738681.1"/>
    <property type="molecule type" value="Genomic_DNA"/>
</dbReference>
<name>A0ACC5YSF7_9TELE</name>
<organism evidence="1 2">
    <name type="scientific">Pangasius djambal</name>
    <dbReference type="NCBI Taxonomy" id="1691987"/>
    <lineage>
        <taxon>Eukaryota</taxon>
        <taxon>Metazoa</taxon>
        <taxon>Chordata</taxon>
        <taxon>Craniata</taxon>
        <taxon>Vertebrata</taxon>
        <taxon>Euteleostomi</taxon>
        <taxon>Actinopterygii</taxon>
        <taxon>Neopterygii</taxon>
        <taxon>Teleostei</taxon>
        <taxon>Ostariophysi</taxon>
        <taxon>Siluriformes</taxon>
        <taxon>Pangasiidae</taxon>
        <taxon>Pangasius</taxon>
    </lineage>
</organism>
<proteinExistence type="predicted"/>
<reference evidence="1" key="1">
    <citation type="submission" date="2020-02" db="EMBL/GenBank/DDBJ databases">
        <title>Genome sequencing of the panga catfish, Pangasius djambal.</title>
        <authorList>
            <person name="Wen M."/>
            <person name="Zahm M."/>
            <person name="Roques C."/>
            <person name="Cabau C."/>
            <person name="Klopp C."/>
            <person name="Donnadieu C."/>
            <person name="Jouanno E."/>
            <person name="Avarre J.-C."/>
            <person name="Campet M."/>
            <person name="Ha T."/>
            <person name="Dugue R."/>
            <person name="Lampietro C."/>
            <person name="Louis A."/>
            <person name="Herpin A."/>
            <person name="Echchiki A."/>
            <person name="Berthelot C."/>
            <person name="Parey E."/>
            <person name="Roest-Crollius H."/>
            <person name="Braasch I."/>
            <person name="Postlethwait J.H."/>
            <person name="Bobe J."/>
            <person name="Montfort J."/>
            <person name="Bouchez O."/>
            <person name="Begum T."/>
            <person name="Schartl M."/>
            <person name="Gustiano R."/>
            <person name="Guiguen Y."/>
        </authorList>
    </citation>
    <scope>NUCLEOTIDE SEQUENCE</scope>
    <source>
        <strain evidence="1">Pdj_M5554</strain>
    </source>
</reference>